<dbReference type="AlphaFoldDB" id="A0A9D4BB76"/>
<evidence type="ECO:0000313" key="2">
    <source>
        <dbReference type="EMBL" id="KAH1187696.1"/>
    </source>
</evidence>
<protein>
    <submittedName>
        <fullName evidence="2">Uncharacterized protein</fullName>
    </submittedName>
</protein>
<name>A0A9D4BB76_9SAUR</name>
<keyword evidence="3" id="KW-1185">Reference proteome</keyword>
<feature type="region of interest" description="Disordered" evidence="1">
    <location>
        <begin position="1"/>
        <end position="57"/>
    </location>
</feature>
<organism evidence="2 3">
    <name type="scientific">Mauremys mutica</name>
    <name type="common">yellowpond turtle</name>
    <dbReference type="NCBI Taxonomy" id="74926"/>
    <lineage>
        <taxon>Eukaryota</taxon>
        <taxon>Metazoa</taxon>
        <taxon>Chordata</taxon>
        <taxon>Craniata</taxon>
        <taxon>Vertebrata</taxon>
        <taxon>Euteleostomi</taxon>
        <taxon>Archelosauria</taxon>
        <taxon>Testudinata</taxon>
        <taxon>Testudines</taxon>
        <taxon>Cryptodira</taxon>
        <taxon>Durocryptodira</taxon>
        <taxon>Testudinoidea</taxon>
        <taxon>Geoemydidae</taxon>
        <taxon>Geoemydinae</taxon>
        <taxon>Mauremys</taxon>
    </lineage>
</organism>
<feature type="compositionally biased region" description="Polar residues" evidence="1">
    <location>
        <begin position="1"/>
        <end position="12"/>
    </location>
</feature>
<dbReference type="EMBL" id="JAHDVG010000463">
    <property type="protein sequence ID" value="KAH1187696.1"/>
    <property type="molecule type" value="Genomic_DNA"/>
</dbReference>
<proteinExistence type="predicted"/>
<gene>
    <name evidence="2" type="ORF">KIL84_020445</name>
</gene>
<comment type="caution">
    <text evidence="2">The sequence shown here is derived from an EMBL/GenBank/DDBJ whole genome shotgun (WGS) entry which is preliminary data.</text>
</comment>
<sequence>MHKENPSCSSPQAWKGCVKRLPADSTPPRPQPAPEGREGGSESPDLGEPSETWDLNKERNGAGCVLLEIIQEHLLKTSQRPPRFSPNPHICRLLFAFHKLLR</sequence>
<accession>A0A9D4BB76</accession>
<evidence type="ECO:0000313" key="3">
    <source>
        <dbReference type="Proteomes" id="UP000827986"/>
    </source>
</evidence>
<dbReference type="Proteomes" id="UP000827986">
    <property type="component" value="Unassembled WGS sequence"/>
</dbReference>
<evidence type="ECO:0000256" key="1">
    <source>
        <dbReference type="SAM" id="MobiDB-lite"/>
    </source>
</evidence>
<reference evidence="2" key="1">
    <citation type="submission" date="2021-09" db="EMBL/GenBank/DDBJ databases">
        <title>The genome of Mauremys mutica provides insights into the evolution of semi-aquatic lifestyle.</title>
        <authorList>
            <person name="Gong S."/>
            <person name="Gao Y."/>
        </authorList>
    </citation>
    <scope>NUCLEOTIDE SEQUENCE</scope>
    <source>
        <strain evidence="2">MM-2020</strain>
        <tissue evidence="2">Muscle</tissue>
    </source>
</reference>